<dbReference type="Gene3D" id="1.20.1250.20">
    <property type="entry name" value="MFS general substrate transporter like domains"/>
    <property type="match status" value="1"/>
</dbReference>
<keyword evidence="5 7" id="KW-0472">Membrane</keyword>
<dbReference type="GO" id="GO:0016020">
    <property type="term" value="C:membrane"/>
    <property type="evidence" value="ECO:0007669"/>
    <property type="project" value="UniProtKB-SubCell"/>
</dbReference>
<feature type="domain" description="Major facilitator superfamily (MFS) profile" evidence="8">
    <location>
        <begin position="23"/>
        <end position="465"/>
    </location>
</feature>
<organism evidence="9 10">
    <name type="scientific">Fonsecaea nubica</name>
    <dbReference type="NCBI Taxonomy" id="856822"/>
    <lineage>
        <taxon>Eukaryota</taxon>
        <taxon>Fungi</taxon>
        <taxon>Dikarya</taxon>
        <taxon>Ascomycota</taxon>
        <taxon>Pezizomycotina</taxon>
        <taxon>Eurotiomycetes</taxon>
        <taxon>Chaetothyriomycetidae</taxon>
        <taxon>Chaetothyriales</taxon>
        <taxon>Herpotrichiellaceae</taxon>
        <taxon>Fonsecaea</taxon>
    </lineage>
</organism>
<comment type="subcellular location">
    <subcellularLocation>
        <location evidence="1">Membrane</location>
        <topology evidence="1">Multi-pass membrane protein</topology>
    </subcellularLocation>
</comment>
<reference evidence="9 10" key="1">
    <citation type="submission" date="2016-03" db="EMBL/GenBank/DDBJ databases">
        <title>The draft genome sequence of Fonsecaea nubica causative agent of cutaneous subcutaneous infection in human host.</title>
        <authorList>
            <person name="Costa F."/>
            <person name="Sybren D.H."/>
            <person name="Raittz R.T."/>
            <person name="Weiss V.A."/>
            <person name="Leao A.C."/>
            <person name="Gomes R."/>
            <person name="De Souza E.M."/>
            <person name="Pedrosa F.O."/>
            <person name="Steffens M.B."/>
            <person name="Bombassaro A."/>
            <person name="Tadra-Sfeir M.Z."/>
            <person name="Moreno L.F."/>
            <person name="Najafzadeh M.J."/>
            <person name="Felipe M.S."/>
            <person name="Teixeira M."/>
            <person name="Sun J."/>
            <person name="Xi L."/>
            <person name="Castro M.A."/>
            <person name="Vicente V.A."/>
        </authorList>
    </citation>
    <scope>NUCLEOTIDE SEQUENCE [LARGE SCALE GENOMIC DNA]</scope>
    <source>
        <strain evidence="9 10">CBS 269.64</strain>
    </source>
</reference>
<dbReference type="PANTHER" id="PTHR48022:SF11">
    <property type="entry name" value="MONOSACCHARIDE TRANSPORTER (HXT8), PUTATIVE (AFU_ORTHOLOGUE AFUA_2G08120)-RELATED"/>
    <property type="match status" value="1"/>
</dbReference>
<feature type="compositionally biased region" description="Basic and acidic residues" evidence="6">
    <location>
        <begin position="589"/>
        <end position="600"/>
    </location>
</feature>
<dbReference type="OrthoDB" id="6612291at2759"/>
<dbReference type="GeneID" id="34586760"/>
<evidence type="ECO:0000256" key="4">
    <source>
        <dbReference type="ARBA" id="ARBA00022989"/>
    </source>
</evidence>
<feature type="transmembrane region" description="Helical" evidence="7">
    <location>
        <begin position="277"/>
        <end position="295"/>
    </location>
</feature>
<comment type="similarity">
    <text evidence="2">Belongs to the major facilitator superfamily. Sugar transporter (TC 2.A.1.1) family.</text>
</comment>
<feature type="transmembrane region" description="Helical" evidence="7">
    <location>
        <begin position="529"/>
        <end position="553"/>
    </location>
</feature>
<evidence type="ECO:0000313" key="10">
    <source>
        <dbReference type="Proteomes" id="UP000185904"/>
    </source>
</evidence>
<proteinExistence type="inferred from homology"/>
<evidence type="ECO:0000259" key="8">
    <source>
        <dbReference type="PROSITE" id="PS50850"/>
    </source>
</evidence>
<dbReference type="EMBL" id="LVCJ01000015">
    <property type="protein sequence ID" value="OAL37489.1"/>
    <property type="molecule type" value="Genomic_DNA"/>
</dbReference>
<evidence type="ECO:0000256" key="5">
    <source>
        <dbReference type="ARBA" id="ARBA00023136"/>
    </source>
</evidence>
<comment type="caution">
    <text evidence="9">The sequence shown here is derived from an EMBL/GenBank/DDBJ whole genome shotgun (WGS) entry which is preliminary data.</text>
</comment>
<name>A0A178D5U4_9EURO</name>
<feature type="transmembrane region" description="Helical" evidence="7">
    <location>
        <begin position="315"/>
        <end position="334"/>
    </location>
</feature>
<dbReference type="GO" id="GO:0005351">
    <property type="term" value="F:carbohydrate:proton symporter activity"/>
    <property type="evidence" value="ECO:0007669"/>
    <property type="project" value="TreeGrafter"/>
</dbReference>
<dbReference type="InterPro" id="IPR020846">
    <property type="entry name" value="MFS_dom"/>
</dbReference>
<evidence type="ECO:0000256" key="7">
    <source>
        <dbReference type="SAM" id="Phobius"/>
    </source>
</evidence>
<dbReference type="SUPFAM" id="SSF103473">
    <property type="entry name" value="MFS general substrate transporter"/>
    <property type="match status" value="1"/>
</dbReference>
<feature type="transmembrane region" description="Helical" evidence="7">
    <location>
        <begin position="95"/>
        <end position="115"/>
    </location>
</feature>
<dbReference type="InterPro" id="IPR005828">
    <property type="entry name" value="MFS_sugar_transport-like"/>
</dbReference>
<evidence type="ECO:0000256" key="6">
    <source>
        <dbReference type="SAM" id="MobiDB-lite"/>
    </source>
</evidence>
<accession>A0A178D5U4</accession>
<dbReference type="AlphaFoldDB" id="A0A178D5U4"/>
<feature type="transmembrane region" description="Helical" evidence="7">
    <location>
        <begin position="440"/>
        <end position="461"/>
    </location>
</feature>
<protein>
    <recommendedName>
        <fullName evidence="8">Major facilitator superfamily (MFS) profile domain-containing protein</fullName>
    </recommendedName>
</protein>
<keyword evidence="4 7" id="KW-1133">Transmembrane helix</keyword>
<evidence type="ECO:0000313" key="9">
    <source>
        <dbReference type="EMBL" id="OAL37489.1"/>
    </source>
</evidence>
<feature type="transmembrane region" description="Helical" evidence="7">
    <location>
        <begin position="191"/>
        <end position="208"/>
    </location>
</feature>
<evidence type="ECO:0000256" key="3">
    <source>
        <dbReference type="ARBA" id="ARBA00022692"/>
    </source>
</evidence>
<dbReference type="Pfam" id="PF00083">
    <property type="entry name" value="Sugar_tr"/>
    <property type="match status" value="1"/>
</dbReference>
<feature type="transmembrane region" description="Helical" evidence="7">
    <location>
        <begin position="65"/>
        <end position="88"/>
    </location>
</feature>
<feature type="region of interest" description="Disordered" evidence="6">
    <location>
        <begin position="500"/>
        <end position="524"/>
    </location>
</feature>
<feature type="transmembrane region" description="Helical" evidence="7">
    <location>
        <begin position="21"/>
        <end position="45"/>
    </location>
</feature>
<evidence type="ECO:0000256" key="1">
    <source>
        <dbReference type="ARBA" id="ARBA00004141"/>
    </source>
</evidence>
<evidence type="ECO:0000256" key="2">
    <source>
        <dbReference type="ARBA" id="ARBA00010992"/>
    </source>
</evidence>
<feature type="transmembrane region" description="Helical" evidence="7">
    <location>
        <begin position="121"/>
        <end position="141"/>
    </location>
</feature>
<keyword evidence="3 7" id="KW-0812">Transmembrane</keyword>
<keyword evidence="10" id="KW-1185">Reference proteome</keyword>
<feature type="transmembrane region" description="Helical" evidence="7">
    <location>
        <begin position="372"/>
        <end position="391"/>
    </location>
</feature>
<feature type="transmembrane region" description="Helical" evidence="7">
    <location>
        <begin position="153"/>
        <end position="179"/>
    </location>
</feature>
<feature type="region of interest" description="Disordered" evidence="6">
    <location>
        <begin position="581"/>
        <end position="600"/>
    </location>
</feature>
<dbReference type="PROSITE" id="PS50850">
    <property type="entry name" value="MFS"/>
    <property type="match status" value="1"/>
</dbReference>
<gene>
    <name evidence="9" type="ORF">AYO20_03338</name>
</gene>
<dbReference type="PANTHER" id="PTHR48022">
    <property type="entry name" value="PLASTIDIC GLUCOSE TRANSPORTER 4"/>
    <property type="match status" value="1"/>
</dbReference>
<dbReference type="RefSeq" id="XP_022502501.1">
    <property type="nucleotide sequence ID" value="XM_022641641.1"/>
</dbReference>
<sequence>MRRNSASEGLLRRQKLNVHTCAVLAVLGFGSLTYGYTASIIGTTLGQPSFIEYFDLATRSNGTDLISTMNGLFQTGGVIGTLLLPTVADKWGRKWACAVSSILAIVSGAIMAGSVNVGMFIAFRFVAGAAAFMILAAVPILMNEIVPVHMRGALVDVHAVMLVLGYTIQGWVGFGFYFWKDGGSNTWRPPIAIQCFWPLCLLVGLYFVPESPRWLVMNGRDAEAEAVLFKFHADPSDPENTAAKAEFFQIQKQLAIDRTLGNSWLHIIKKPSYRKRALLALGTTGIIQCSGVLVINNYGPSLYASLDFSPVKQLLYPAAWLTFALGMNVMGMLVVDRFPRNKFISFGILGCMASLIVEAALVANFVPSNNKSALSAAVAMFFIFQVFYGLCLDGTQFSYLGEIFPTHLRAKGVCLGVSMISLMNIIWLQSAPTAFETIGWKFYLCFIIPGTLGGLAIWFWFPDTNGLPLEEVAAIFGDEDEVAIYQRDLEVDFAAHAPNGVKGGETTHYEADSSPASEKVEDEDEDEDVVTITITIIGVVVVISIVIIIVAAARSNNMWSVSATAMPAALAQSVSCLPEPQKHQQYIRGDSHEETHNKAR</sequence>
<dbReference type="Proteomes" id="UP000185904">
    <property type="component" value="Unassembled WGS sequence"/>
</dbReference>
<feature type="transmembrane region" description="Helical" evidence="7">
    <location>
        <begin position="346"/>
        <end position="366"/>
    </location>
</feature>
<dbReference type="InterPro" id="IPR050360">
    <property type="entry name" value="MFS_Sugar_Transporters"/>
</dbReference>
<dbReference type="InterPro" id="IPR036259">
    <property type="entry name" value="MFS_trans_sf"/>
</dbReference>